<name>A0A4Q0MH91_9HYPH</name>
<evidence type="ECO:0000313" key="1">
    <source>
        <dbReference type="EMBL" id="RXF72937.1"/>
    </source>
</evidence>
<gene>
    <name evidence="1" type="ORF">EK403_12385</name>
</gene>
<proteinExistence type="predicted"/>
<accession>A0A4Q0MH91</accession>
<dbReference type="Proteomes" id="UP000289708">
    <property type="component" value="Unassembled WGS sequence"/>
</dbReference>
<reference evidence="1 2" key="1">
    <citation type="submission" date="2018-12" db="EMBL/GenBank/DDBJ databases">
        <title>bacterium Hansschlegelia zhihuaiae S113.</title>
        <authorList>
            <person name="He J."/>
        </authorList>
    </citation>
    <scope>NUCLEOTIDE SEQUENCE [LARGE SCALE GENOMIC DNA]</scope>
    <source>
        <strain evidence="1 2">S 113</strain>
    </source>
</reference>
<organism evidence="1 2">
    <name type="scientific">Hansschlegelia zhihuaiae</name>
    <dbReference type="NCBI Taxonomy" id="405005"/>
    <lineage>
        <taxon>Bacteria</taxon>
        <taxon>Pseudomonadati</taxon>
        <taxon>Pseudomonadota</taxon>
        <taxon>Alphaproteobacteria</taxon>
        <taxon>Hyphomicrobiales</taxon>
        <taxon>Methylopilaceae</taxon>
        <taxon>Hansschlegelia</taxon>
    </lineage>
</organism>
<protein>
    <submittedName>
        <fullName evidence="1">Uncharacterized protein</fullName>
    </submittedName>
</protein>
<evidence type="ECO:0000313" key="2">
    <source>
        <dbReference type="Proteomes" id="UP000289708"/>
    </source>
</evidence>
<dbReference type="EMBL" id="RYFI01000011">
    <property type="protein sequence ID" value="RXF72937.1"/>
    <property type="molecule type" value="Genomic_DNA"/>
</dbReference>
<dbReference type="RefSeq" id="WP_128777797.1">
    <property type="nucleotide sequence ID" value="NZ_RYFI01000011.1"/>
</dbReference>
<dbReference type="AlphaFoldDB" id="A0A4Q0MH91"/>
<comment type="caution">
    <text evidence="1">The sequence shown here is derived from an EMBL/GenBank/DDBJ whole genome shotgun (WGS) entry which is preliminary data.</text>
</comment>
<sequence length="121" mass="12020">MRSSVGKIMRHAALRAVGAARVAAAAVTMLAVLLLAVSHVEADHAPATGKQSAVVAVAPCHTAPVGAVGTAAECSAPCVAALASVNGTACALRLRAEIFRAERESFSGAEVALATPPPRIG</sequence>
<keyword evidence="2" id="KW-1185">Reference proteome</keyword>